<dbReference type="InterPro" id="IPR036652">
    <property type="entry name" value="YjeF_N_dom_sf"/>
</dbReference>
<proteinExistence type="predicted"/>
<evidence type="ECO:0000313" key="2">
    <source>
        <dbReference type="EMBL" id="TZF90564.1"/>
    </source>
</evidence>
<reference evidence="2 3" key="1">
    <citation type="submission" date="2019-08" db="EMBL/GenBank/DDBJ databases">
        <title>Draft genome sequence of Lysobacter sp. UKS-15.</title>
        <authorList>
            <person name="Im W.-T."/>
        </authorList>
    </citation>
    <scope>NUCLEOTIDE SEQUENCE [LARGE SCALE GENOMIC DNA]</scope>
    <source>
        <strain evidence="2 3">UKS-15</strain>
    </source>
</reference>
<dbReference type="Proteomes" id="UP000323164">
    <property type="component" value="Unassembled WGS sequence"/>
</dbReference>
<keyword evidence="3" id="KW-1185">Reference proteome</keyword>
<dbReference type="EMBL" id="VTRV01000034">
    <property type="protein sequence ID" value="TZF90564.1"/>
    <property type="molecule type" value="Genomic_DNA"/>
</dbReference>
<dbReference type="Gene3D" id="3.40.50.10260">
    <property type="entry name" value="YjeF N-terminal domain"/>
    <property type="match status" value="1"/>
</dbReference>
<evidence type="ECO:0000259" key="1">
    <source>
        <dbReference type="PROSITE" id="PS51385"/>
    </source>
</evidence>
<sequence length="91" mass="9638">MHELTPLFDTDSVRRFEQAAIAAVADESILMERAGRAAWQRALELWPSAMHLLVVCGGGGNGGDGFVLARLARESGRSIRIDSSATAAIAA</sequence>
<gene>
    <name evidence="2" type="ORF">FW784_04700</name>
</gene>
<comment type="caution">
    <text evidence="2">The sequence shown here is derived from an EMBL/GenBank/DDBJ whole genome shotgun (WGS) entry which is preliminary data.</text>
</comment>
<name>A0A5D8ZD30_9GAMM</name>
<feature type="domain" description="YjeF N-terminal" evidence="1">
    <location>
        <begin position="13"/>
        <end position="91"/>
    </location>
</feature>
<dbReference type="InterPro" id="IPR004443">
    <property type="entry name" value="YjeF_N_dom"/>
</dbReference>
<organism evidence="2 3">
    <name type="scientific">Cognatilysobacter lacus</name>
    <dbReference type="NCBI Taxonomy" id="1643323"/>
    <lineage>
        <taxon>Bacteria</taxon>
        <taxon>Pseudomonadati</taxon>
        <taxon>Pseudomonadota</taxon>
        <taxon>Gammaproteobacteria</taxon>
        <taxon>Lysobacterales</taxon>
        <taxon>Lysobacteraceae</taxon>
        <taxon>Cognatilysobacter</taxon>
    </lineage>
</organism>
<dbReference type="Pfam" id="PF03853">
    <property type="entry name" value="YjeF_N"/>
    <property type="match status" value="1"/>
</dbReference>
<feature type="non-terminal residue" evidence="2">
    <location>
        <position position="91"/>
    </location>
</feature>
<dbReference type="AlphaFoldDB" id="A0A5D8ZD30"/>
<dbReference type="PROSITE" id="PS51385">
    <property type="entry name" value="YJEF_N"/>
    <property type="match status" value="1"/>
</dbReference>
<dbReference type="SUPFAM" id="SSF64153">
    <property type="entry name" value="YjeF N-terminal domain-like"/>
    <property type="match status" value="1"/>
</dbReference>
<evidence type="ECO:0000313" key="3">
    <source>
        <dbReference type="Proteomes" id="UP000323164"/>
    </source>
</evidence>
<accession>A0A5D8ZD30</accession>
<dbReference type="RefSeq" id="WP_328592707.1">
    <property type="nucleotide sequence ID" value="NZ_VTRV01000034.1"/>
</dbReference>
<protein>
    <recommendedName>
        <fullName evidence="1">YjeF N-terminal domain-containing protein</fullName>
    </recommendedName>
</protein>